<protein>
    <recommendedName>
        <fullName evidence="3">Tc1-like transposase DDE domain-containing protein</fullName>
    </recommendedName>
</protein>
<evidence type="ECO:0000313" key="1">
    <source>
        <dbReference type="EMBL" id="CDH61252.1"/>
    </source>
</evidence>
<accession>A0A068SHB6</accession>
<dbReference type="EMBL" id="CBTN010000164">
    <property type="protein sequence ID" value="CDH61252.1"/>
    <property type="molecule type" value="Genomic_DNA"/>
</dbReference>
<name>A0A068SHB6_9FUNG</name>
<dbReference type="OrthoDB" id="10643577at2759"/>
<gene>
    <name evidence="1" type="ORF">LCOR_12032.1</name>
</gene>
<sequence>MKRGRKAKGDFNADVIRFIFDWVDEHEHTTVFDILDAMDTDALLEGSKPAKTTLHRWLRVNAHLTFKYSSRSFPPPPSQQENDESSKIFEEVFTSVDFHMYHNCIYIGEAAFITSSNRRYPLKPRPSHNNRIVYEDPFPDMCVLVALSGEGLIAHQIKSMQSVTTMDDIEDFLKIVFQKLQPDEGESLFYAFDSTSTEVMDAITKVVTAHGDDRKAVFLPLATPSKNPADVLVHDILYKADRRPLDSNRNEDIDKRVNSTFADITPELCYEYIKASLHYEL</sequence>
<organism evidence="1 2">
    <name type="scientific">Lichtheimia corymbifera JMRC:FSU:9682</name>
    <dbReference type="NCBI Taxonomy" id="1263082"/>
    <lineage>
        <taxon>Eukaryota</taxon>
        <taxon>Fungi</taxon>
        <taxon>Fungi incertae sedis</taxon>
        <taxon>Mucoromycota</taxon>
        <taxon>Mucoromycotina</taxon>
        <taxon>Mucoromycetes</taxon>
        <taxon>Mucorales</taxon>
        <taxon>Lichtheimiaceae</taxon>
        <taxon>Lichtheimia</taxon>
    </lineage>
</organism>
<evidence type="ECO:0008006" key="3">
    <source>
        <dbReference type="Google" id="ProtNLM"/>
    </source>
</evidence>
<evidence type="ECO:0000313" key="2">
    <source>
        <dbReference type="Proteomes" id="UP000027586"/>
    </source>
</evidence>
<proteinExistence type="predicted"/>
<dbReference type="AlphaFoldDB" id="A0A068SHB6"/>
<dbReference type="Proteomes" id="UP000027586">
    <property type="component" value="Unassembled WGS sequence"/>
</dbReference>
<reference evidence="1" key="1">
    <citation type="submission" date="2013-08" db="EMBL/GenBank/DDBJ databases">
        <title>Gene expansion shapes genome architecture in the human pathogen Lichtheimia corymbifera: an evolutionary genomics analysis in the ancient terrestrial Mucorales (Mucoromycotina).</title>
        <authorList>
            <person name="Schwartze V.U."/>
            <person name="Winter S."/>
            <person name="Shelest E."/>
            <person name="Marcet-Houben M."/>
            <person name="Horn F."/>
            <person name="Wehner S."/>
            <person name="Hoffmann K."/>
            <person name="Riege K."/>
            <person name="Sammeth M."/>
            <person name="Nowrousian M."/>
            <person name="Valiante V."/>
            <person name="Linde J."/>
            <person name="Jacobsen I.D."/>
            <person name="Marz M."/>
            <person name="Brakhage A.A."/>
            <person name="Gabaldon T."/>
            <person name="Bocker S."/>
            <person name="Voigt K."/>
        </authorList>
    </citation>
    <scope>NUCLEOTIDE SEQUENCE [LARGE SCALE GENOMIC DNA]</scope>
    <source>
        <strain evidence="1">FSU 9682</strain>
    </source>
</reference>
<dbReference type="VEuPathDB" id="FungiDB:LCOR_12032.1"/>
<comment type="caution">
    <text evidence="1">The sequence shown here is derived from an EMBL/GenBank/DDBJ whole genome shotgun (WGS) entry which is preliminary data.</text>
</comment>
<keyword evidence="2" id="KW-1185">Reference proteome</keyword>